<accession>A0ACC2I9R2</accession>
<gene>
    <name evidence="1" type="ORF">OPT61_g5592</name>
</gene>
<organism evidence="1 2">
    <name type="scientific">Boeremia exigua</name>
    <dbReference type="NCBI Taxonomy" id="749465"/>
    <lineage>
        <taxon>Eukaryota</taxon>
        <taxon>Fungi</taxon>
        <taxon>Dikarya</taxon>
        <taxon>Ascomycota</taxon>
        <taxon>Pezizomycotina</taxon>
        <taxon>Dothideomycetes</taxon>
        <taxon>Pleosporomycetidae</taxon>
        <taxon>Pleosporales</taxon>
        <taxon>Pleosporineae</taxon>
        <taxon>Didymellaceae</taxon>
        <taxon>Boeremia</taxon>
    </lineage>
</organism>
<comment type="caution">
    <text evidence="1">The sequence shown here is derived from an EMBL/GenBank/DDBJ whole genome shotgun (WGS) entry which is preliminary data.</text>
</comment>
<proteinExistence type="predicted"/>
<evidence type="ECO:0000313" key="2">
    <source>
        <dbReference type="Proteomes" id="UP001153331"/>
    </source>
</evidence>
<reference evidence="1" key="1">
    <citation type="submission" date="2022-11" db="EMBL/GenBank/DDBJ databases">
        <title>Genome Sequence of Boeremia exigua.</title>
        <authorList>
            <person name="Buettner E."/>
        </authorList>
    </citation>
    <scope>NUCLEOTIDE SEQUENCE</scope>
    <source>
        <strain evidence="1">CU02</strain>
    </source>
</reference>
<dbReference type="Proteomes" id="UP001153331">
    <property type="component" value="Unassembled WGS sequence"/>
</dbReference>
<evidence type="ECO:0000313" key="1">
    <source>
        <dbReference type="EMBL" id="KAJ8111924.1"/>
    </source>
</evidence>
<dbReference type="EMBL" id="JAPHNI010000365">
    <property type="protein sequence ID" value="KAJ8111924.1"/>
    <property type="molecule type" value="Genomic_DNA"/>
</dbReference>
<protein>
    <submittedName>
        <fullName evidence="1">Uncharacterized protein</fullName>
    </submittedName>
</protein>
<name>A0ACC2I9R2_9PLEO</name>
<keyword evidence="2" id="KW-1185">Reference proteome</keyword>
<sequence length="96" mass="10277">MGGGGDGGDGTRRRSSLQWAGLAKRRKGEVIRLSHRPTAGMAPNESGAETHKSERCLTSSKERICMVDIEFVGSVQPGLAVFTVTALTWSLFNVAE</sequence>